<evidence type="ECO:0008006" key="10">
    <source>
        <dbReference type="Google" id="ProtNLM"/>
    </source>
</evidence>
<name>A0ABR1Z3K3_9PEZI</name>
<evidence type="ECO:0000256" key="7">
    <source>
        <dbReference type="SAM" id="Phobius"/>
    </source>
</evidence>
<dbReference type="PANTHER" id="PTHR12265">
    <property type="entry name" value="TRANSMEMBRANE PROTEIN 53"/>
    <property type="match status" value="1"/>
</dbReference>
<feature type="transmembrane region" description="Helical" evidence="7">
    <location>
        <begin position="204"/>
        <end position="224"/>
    </location>
</feature>
<dbReference type="EMBL" id="JBBWRZ010000001">
    <property type="protein sequence ID" value="KAK8246939.1"/>
    <property type="molecule type" value="Genomic_DNA"/>
</dbReference>
<comment type="similarity">
    <text evidence="1">Belongs to the TMEM53 family.</text>
</comment>
<comment type="subcellular location">
    <subcellularLocation>
        <location evidence="6">Nucleus outer membrane</location>
        <topology evidence="6">Single-pass membrane protein</topology>
    </subcellularLocation>
</comment>
<dbReference type="PANTHER" id="PTHR12265:SF30">
    <property type="entry name" value="TRANSMEMBRANE PROTEIN 53"/>
    <property type="match status" value="1"/>
</dbReference>
<keyword evidence="2 7" id="KW-0812">Transmembrane</keyword>
<sequence length="316" mass="35836">MFRFQSQFPLTLRRGSTLSLSSTRGGSKATYLSMSTVAAAAILPGFKPLNHKTYLYTPPELEAQASRRSKDPKLILLATWMDAHLKHVSKYVLYYRELYPSSPILLLTSSTSDFFFNTKARQKKELAPALAAVHNFIPKPDSEGLFVHAMSNGGSGNLAVLAEQYQFISENPLPAQAMVLDSLPGHSRLLPGLTAMSMNLPKPFYVRWPMQFMLGMLLIFFYHIPPTFGFPTMATLLRHHLNSPELFRKEAPRWYVYSDGDTIIPASDVEEHAEEAKKLGMVVRKENFGQSPHVGHMRKDPDRYWTIVCRAWEERV</sequence>
<dbReference type="InterPro" id="IPR008547">
    <property type="entry name" value="DUF829_TMEM53"/>
</dbReference>
<accession>A0ABR1Z3K3</accession>
<evidence type="ECO:0000256" key="6">
    <source>
        <dbReference type="ARBA" id="ARBA00034303"/>
    </source>
</evidence>
<evidence type="ECO:0000313" key="8">
    <source>
        <dbReference type="EMBL" id="KAK8246939.1"/>
    </source>
</evidence>
<gene>
    <name evidence="8" type="ORF">HDK90DRAFT_473123</name>
</gene>
<keyword evidence="5" id="KW-0539">Nucleus</keyword>
<keyword evidence="4 7" id="KW-0472">Membrane</keyword>
<dbReference type="Proteomes" id="UP001492380">
    <property type="component" value="Unassembled WGS sequence"/>
</dbReference>
<evidence type="ECO:0000256" key="3">
    <source>
        <dbReference type="ARBA" id="ARBA00022989"/>
    </source>
</evidence>
<protein>
    <recommendedName>
        <fullName evidence="10">Indole-diterpene biosynthesis protein PaxU</fullName>
    </recommendedName>
</protein>
<dbReference type="SUPFAM" id="SSF53474">
    <property type="entry name" value="alpha/beta-Hydrolases"/>
    <property type="match status" value="1"/>
</dbReference>
<keyword evidence="3 7" id="KW-1133">Transmembrane helix</keyword>
<evidence type="ECO:0000256" key="4">
    <source>
        <dbReference type="ARBA" id="ARBA00023136"/>
    </source>
</evidence>
<evidence type="ECO:0000256" key="2">
    <source>
        <dbReference type="ARBA" id="ARBA00022692"/>
    </source>
</evidence>
<evidence type="ECO:0000256" key="1">
    <source>
        <dbReference type="ARBA" id="ARBA00007387"/>
    </source>
</evidence>
<dbReference type="InterPro" id="IPR029058">
    <property type="entry name" value="AB_hydrolase_fold"/>
</dbReference>
<evidence type="ECO:0000313" key="9">
    <source>
        <dbReference type="Proteomes" id="UP001492380"/>
    </source>
</evidence>
<comment type="caution">
    <text evidence="8">The sequence shown here is derived from an EMBL/GenBank/DDBJ whole genome shotgun (WGS) entry which is preliminary data.</text>
</comment>
<evidence type="ECO:0000256" key="5">
    <source>
        <dbReference type="ARBA" id="ARBA00023242"/>
    </source>
</evidence>
<proteinExistence type="inferred from homology"/>
<dbReference type="Pfam" id="PF05705">
    <property type="entry name" value="DUF829"/>
    <property type="match status" value="1"/>
</dbReference>
<organism evidence="8 9">
    <name type="scientific">Phyllosticta capitalensis</name>
    <dbReference type="NCBI Taxonomy" id="121624"/>
    <lineage>
        <taxon>Eukaryota</taxon>
        <taxon>Fungi</taxon>
        <taxon>Dikarya</taxon>
        <taxon>Ascomycota</taxon>
        <taxon>Pezizomycotina</taxon>
        <taxon>Dothideomycetes</taxon>
        <taxon>Dothideomycetes incertae sedis</taxon>
        <taxon>Botryosphaeriales</taxon>
        <taxon>Phyllostictaceae</taxon>
        <taxon>Phyllosticta</taxon>
    </lineage>
</organism>
<reference evidence="8 9" key="1">
    <citation type="submission" date="2024-04" db="EMBL/GenBank/DDBJ databases">
        <title>Phyllosticta paracitricarpa is synonymous to the EU quarantine fungus P. citricarpa based on phylogenomic analyses.</title>
        <authorList>
            <consortium name="Lawrence Berkeley National Laboratory"/>
            <person name="Van Ingen-Buijs V.A."/>
            <person name="Van Westerhoven A.C."/>
            <person name="Haridas S."/>
            <person name="Skiadas P."/>
            <person name="Martin F."/>
            <person name="Groenewald J.Z."/>
            <person name="Crous P.W."/>
            <person name="Seidl M.F."/>
        </authorList>
    </citation>
    <scope>NUCLEOTIDE SEQUENCE [LARGE SCALE GENOMIC DNA]</scope>
    <source>
        <strain evidence="8 9">CBS 123374</strain>
    </source>
</reference>
<keyword evidence="9" id="KW-1185">Reference proteome</keyword>